<organism evidence="2 3">
    <name type="scientific">Novosphingobium malaysiense</name>
    <dbReference type="NCBI Taxonomy" id="1348853"/>
    <lineage>
        <taxon>Bacteria</taxon>
        <taxon>Pseudomonadati</taxon>
        <taxon>Pseudomonadota</taxon>
        <taxon>Alphaproteobacteria</taxon>
        <taxon>Sphingomonadales</taxon>
        <taxon>Sphingomonadaceae</taxon>
        <taxon>Novosphingobium</taxon>
    </lineage>
</organism>
<evidence type="ECO:0000313" key="2">
    <source>
        <dbReference type="EMBL" id="KHK91958.1"/>
    </source>
</evidence>
<dbReference type="PANTHER" id="PTHR43364">
    <property type="entry name" value="NADH-SPECIFIC METHYLGLYOXAL REDUCTASE-RELATED"/>
    <property type="match status" value="1"/>
</dbReference>
<dbReference type="GO" id="GO:0005829">
    <property type="term" value="C:cytosol"/>
    <property type="evidence" value="ECO:0007669"/>
    <property type="project" value="TreeGrafter"/>
</dbReference>
<dbReference type="Proteomes" id="UP000031057">
    <property type="component" value="Unassembled WGS sequence"/>
</dbReference>
<gene>
    <name evidence="2" type="ORF">LK12_10735</name>
</gene>
<reference evidence="2 3" key="1">
    <citation type="submission" date="2014-10" db="EMBL/GenBank/DDBJ databases">
        <title>Genome sequence of Novosphingobium malaysiense MUSC 273(T).</title>
        <authorList>
            <person name="Lee L.-H."/>
        </authorList>
    </citation>
    <scope>NUCLEOTIDE SEQUENCE [LARGE SCALE GENOMIC DNA]</scope>
    <source>
        <strain evidence="2 3">MUSC 273</strain>
    </source>
</reference>
<sequence length="309" mass="32621">MSGDHPALSGIPLVLGGNVFGWTIDRDGSFAVLDAFYEAGGRMIDTAEGYSSWVPGNKGGESESIIGEWLETRGVRADMRIGTKTGQGGPPGALKPEAVAAALEGSLDRLRTDYVDLYYAHRDDLTTPLDEVVSAFDDAYRAGKARELGASNYTAERLGEVIAMADRMQARGFTVMQPLYNLVDRLDYEGPLQDLCVASGVAVLPYYGLASGFLTGKYRSEADWADSSRAHALNNAVANGGCAVLEALRDVARELDAACAQVALAWLVNQPGIAAPLASATTPSQVADLAGATRLQLTAEQSALLDSAK</sequence>
<evidence type="ECO:0000259" key="1">
    <source>
        <dbReference type="Pfam" id="PF00248"/>
    </source>
</evidence>
<dbReference type="Gene3D" id="3.20.20.100">
    <property type="entry name" value="NADP-dependent oxidoreductase domain"/>
    <property type="match status" value="1"/>
</dbReference>
<dbReference type="SUPFAM" id="SSF51430">
    <property type="entry name" value="NAD(P)-linked oxidoreductase"/>
    <property type="match status" value="1"/>
</dbReference>
<feature type="domain" description="NADP-dependent oxidoreductase" evidence="1">
    <location>
        <begin position="12"/>
        <end position="308"/>
    </location>
</feature>
<dbReference type="InterPro" id="IPR023210">
    <property type="entry name" value="NADP_OxRdtase_dom"/>
</dbReference>
<comment type="caution">
    <text evidence="2">The sequence shown here is derived from an EMBL/GenBank/DDBJ whole genome shotgun (WGS) entry which is preliminary data.</text>
</comment>
<dbReference type="EMBL" id="JTDI01000003">
    <property type="protein sequence ID" value="KHK91958.1"/>
    <property type="molecule type" value="Genomic_DNA"/>
</dbReference>
<keyword evidence="3" id="KW-1185">Reference proteome</keyword>
<dbReference type="Pfam" id="PF00248">
    <property type="entry name" value="Aldo_ket_red"/>
    <property type="match status" value="1"/>
</dbReference>
<name>A0A0B1ZRU4_9SPHN</name>
<accession>A0A0B1ZRU4</accession>
<dbReference type="InterPro" id="IPR050523">
    <property type="entry name" value="AKR_Detox_Biosynth"/>
</dbReference>
<protein>
    <submittedName>
        <fullName evidence="2">Alcohol dehydrogenase</fullName>
    </submittedName>
</protein>
<proteinExistence type="predicted"/>
<evidence type="ECO:0000313" key="3">
    <source>
        <dbReference type="Proteomes" id="UP000031057"/>
    </source>
</evidence>
<dbReference type="STRING" id="1348853.LK12_10735"/>
<dbReference type="InterPro" id="IPR036812">
    <property type="entry name" value="NAD(P)_OxRdtase_dom_sf"/>
</dbReference>
<dbReference type="PANTHER" id="PTHR43364:SF6">
    <property type="entry name" value="OXIDOREDUCTASE-RELATED"/>
    <property type="match status" value="1"/>
</dbReference>
<dbReference type="AlphaFoldDB" id="A0A0B1ZRU4"/>